<name>I4BAD4_TURPD</name>
<evidence type="ECO:0000313" key="2">
    <source>
        <dbReference type="Proteomes" id="UP000006048"/>
    </source>
</evidence>
<proteinExistence type="predicted"/>
<dbReference type="OrthoDB" id="1453311at2"/>
<dbReference type="HOGENOM" id="CLU_688759_0_0_12"/>
<accession>I4BAD4</accession>
<dbReference type="STRING" id="869212.Turpa_3607"/>
<dbReference type="RefSeq" id="WP_014804718.1">
    <property type="nucleotide sequence ID" value="NC_018020.1"/>
</dbReference>
<dbReference type="KEGG" id="tpx:Turpa_3607"/>
<keyword evidence="2" id="KW-1185">Reference proteome</keyword>
<organism evidence="1 2">
    <name type="scientific">Turneriella parva (strain ATCC BAA-1111 / DSM 21527 / NCTC 11395 / H)</name>
    <name type="common">Leptospira parva</name>
    <dbReference type="NCBI Taxonomy" id="869212"/>
    <lineage>
        <taxon>Bacteria</taxon>
        <taxon>Pseudomonadati</taxon>
        <taxon>Spirochaetota</taxon>
        <taxon>Spirochaetia</taxon>
        <taxon>Leptospirales</taxon>
        <taxon>Leptospiraceae</taxon>
        <taxon>Turneriella</taxon>
    </lineage>
</organism>
<dbReference type="Pfam" id="PF14281">
    <property type="entry name" value="PDDEXK_4"/>
    <property type="match status" value="1"/>
</dbReference>
<dbReference type="EMBL" id="CP002959">
    <property type="protein sequence ID" value="AFM14241.1"/>
    <property type="molecule type" value="Genomic_DNA"/>
</dbReference>
<gene>
    <name evidence="1" type="ordered locus">Turpa_3607</name>
</gene>
<reference evidence="1 2" key="1">
    <citation type="submission" date="2012-06" db="EMBL/GenBank/DDBJ databases">
        <title>The complete chromosome of genome of Turneriella parva DSM 21527.</title>
        <authorList>
            <consortium name="US DOE Joint Genome Institute (JGI-PGF)"/>
            <person name="Lucas S."/>
            <person name="Han J."/>
            <person name="Lapidus A."/>
            <person name="Bruce D."/>
            <person name="Goodwin L."/>
            <person name="Pitluck S."/>
            <person name="Peters L."/>
            <person name="Kyrpides N."/>
            <person name="Mavromatis K."/>
            <person name="Ivanova N."/>
            <person name="Mikhailova N."/>
            <person name="Chertkov O."/>
            <person name="Detter J.C."/>
            <person name="Tapia R."/>
            <person name="Han C."/>
            <person name="Land M."/>
            <person name="Hauser L."/>
            <person name="Markowitz V."/>
            <person name="Cheng J.-F."/>
            <person name="Hugenholtz P."/>
            <person name="Woyke T."/>
            <person name="Wu D."/>
            <person name="Gronow S."/>
            <person name="Wellnitz S."/>
            <person name="Brambilla E."/>
            <person name="Klenk H.-P."/>
            <person name="Eisen J.A."/>
        </authorList>
    </citation>
    <scope>NUCLEOTIDE SEQUENCE [LARGE SCALE GENOMIC DNA]</scope>
    <source>
        <strain evidence="2">ATCC BAA-1111 / DSM 21527 / NCTC 11395 / H</strain>
    </source>
</reference>
<sequence length="400" mass="47007">MLEQFLKEYRQLASAPTEPETAPDLSAFLSDYARLPPDRKRPPKSFLDIIRRPFDENTITDYLAYLLDFDHSEEALAIINWFWNRGNQDPLPIAPADISSFRVKREHTFSDSGRIDLLVFLNGTHLLAVENKIFSGEGISQTESYAASLDEEFPEFKKSMILLSPYSMKPSSDRFVNVLYSELIEYLRSLKYSNKLNASTTENFIYHFEEHFMNKTKFDLSEKSLVYLRHKREIEDVRAAFEKDSEAIFEIAMSFPLKHLAQQTRTQWTQNTNPNRHYQQFTKDSWEAKNDLYFHFEYYLTADSLLRSGAIEFMLHVEGKNNATFFQQFEKEFNQLPEEYRNKGLDYRPRGNRNALASKSYNYEVNPEKLDASAMETFFNETIEDFAFLIPLVDRMSLKH</sequence>
<evidence type="ECO:0000313" key="1">
    <source>
        <dbReference type="EMBL" id="AFM14241.1"/>
    </source>
</evidence>
<protein>
    <submittedName>
        <fullName evidence="1">Uncharacterized protein</fullName>
    </submittedName>
</protein>
<dbReference type="AlphaFoldDB" id="I4BAD4"/>
<dbReference type="InterPro" id="IPR029470">
    <property type="entry name" value="PDDEXK_4"/>
</dbReference>
<dbReference type="Proteomes" id="UP000006048">
    <property type="component" value="Chromosome"/>
</dbReference>